<sequence>MTVFTDTKCRIRTQKTCHVLPVIAIPPTSVFQRKLPCLPIFTQKKTFSANKTGYSFILPAVPNQKIQPNMIKPARKIVINN</sequence>
<reference evidence="1" key="1">
    <citation type="submission" date="2018-05" db="EMBL/GenBank/DDBJ databases">
        <authorList>
            <person name="Lanie J.A."/>
            <person name="Ng W.-L."/>
            <person name="Kazmierczak K.M."/>
            <person name="Andrzejewski T.M."/>
            <person name="Davidsen T.M."/>
            <person name="Wayne K.J."/>
            <person name="Tettelin H."/>
            <person name="Glass J.I."/>
            <person name="Rusch D."/>
            <person name="Podicherti R."/>
            <person name="Tsui H.-C.T."/>
            <person name="Winkler M.E."/>
        </authorList>
    </citation>
    <scope>NUCLEOTIDE SEQUENCE</scope>
</reference>
<organism evidence="1">
    <name type="scientific">marine metagenome</name>
    <dbReference type="NCBI Taxonomy" id="408172"/>
    <lineage>
        <taxon>unclassified sequences</taxon>
        <taxon>metagenomes</taxon>
        <taxon>ecological metagenomes</taxon>
    </lineage>
</organism>
<dbReference type="EMBL" id="UINC01000002">
    <property type="protein sequence ID" value="SUZ47184.1"/>
    <property type="molecule type" value="Genomic_DNA"/>
</dbReference>
<evidence type="ECO:0000313" key="1">
    <source>
        <dbReference type="EMBL" id="SUZ47184.1"/>
    </source>
</evidence>
<gene>
    <name evidence="1" type="ORF">METZ01_LOCUS38</name>
</gene>
<dbReference type="AlphaFoldDB" id="A0A381MZG4"/>
<protein>
    <submittedName>
        <fullName evidence="1">Uncharacterized protein</fullName>
    </submittedName>
</protein>
<accession>A0A381MZG4</accession>
<name>A0A381MZG4_9ZZZZ</name>
<proteinExistence type="predicted"/>